<gene>
    <name evidence="1" type="ORF">NDU88_004291</name>
</gene>
<keyword evidence="2" id="KW-1185">Reference proteome</keyword>
<accession>A0AAV7UFP3</accession>
<evidence type="ECO:0000313" key="1">
    <source>
        <dbReference type="EMBL" id="KAJ1187516.1"/>
    </source>
</evidence>
<dbReference type="AlphaFoldDB" id="A0AAV7UFP3"/>
<comment type="caution">
    <text evidence="1">The sequence shown here is derived from an EMBL/GenBank/DDBJ whole genome shotgun (WGS) entry which is preliminary data.</text>
</comment>
<protein>
    <submittedName>
        <fullName evidence="1">Uncharacterized protein</fullName>
    </submittedName>
</protein>
<reference evidence="1" key="1">
    <citation type="journal article" date="2022" name="bioRxiv">
        <title>Sequencing and chromosome-scale assembly of the giantPleurodeles waltlgenome.</title>
        <authorList>
            <person name="Brown T."/>
            <person name="Elewa A."/>
            <person name="Iarovenko S."/>
            <person name="Subramanian E."/>
            <person name="Araus A.J."/>
            <person name="Petzold A."/>
            <person name="Susuki M."/>
            <person name="Suzuki K.-i.T."/>
            <person name="Hayashi T."/>
            <person name="Toyoda A."/>
            <person name="Oliveira C."/>
            <person name="Osipova E."/>
            <person name="Leigh N.D."/>
            <person name="Simon A."/>
            <person name="Yun M.H."/>
        </authorList>
    </citation>
    <scope>NUCLEOTIDE SEQUENCE</scope>
    <source>
        <strain evidence="1">20211129_DDA</strain>
        <tissue evidence="1">Liver</tissue>
    </source>
</reference>
<name>A0AAV7UFP3_PLEWA</name>
<organism evidence="1 2">
    <name type="scientific">Pleurodeles waltl</name>
    <name type="common">Iberian ribbed newt</name>
    <dbReference type="NCBI Taxonomy" id="8319"/>
    <lineage>
        <taxon>Eukaryota</taxon>
        <taxon>Metazoa</taxon>
        <taxon>Chordata</taxon>
        <taxon>Craniata</taxon>
        <taxon>Vertebrata</taxon>
        <taxon>Euteleostomi</taxon>
        <taxon>Amphibia</taxon>
        <taxon>Batrachia</taxon>
        <taxon>Caudata</taxon>
        <taxon>Salamandroidea</taxon>
        <taxon>Salamandridae</taxon>
        <taxon>Pleurodelinae</taxon>
        <taxon>Pleurodeles</taxon>
    </lineage>
</organism>
<proteinExistence type="predicted"/>
<dbReference type="Proteomes" id="UP001066276">
    <property type="component" value="Chromosome 3_1"/>
</dbReference>
<sequence>MSLERDCASLEARLATRGTEAAQLQNKLCMKQHKLREWAKIKACAHALASQRRLHDIGDKATTLLAWLERQDEGRNWVLEI</sequence>
<evidence type="ECO:0000313" key="2">
    <source>
        <dbReference type="Proteomes" id="UP001066276"/>
    </source>
</evidence>
<dbReference type="EMBL" id="JANPWB010000005">
    <property type="protein sequence ID" value="KAJ1187516.1"/>
    <property type="molecule type" value="Genomic_DNA"/>
</dbReference>